<evidence type="ECO:0000256" key="1">
    <source>
        <dbReference type="SAM" id="MobiDB-lite"/>
    </source>
</evidence>
<sequence length="52" mass="5667">MANRTHDRDHRLRRIRTGGQGEENARSAAARISRERAHRSTSGGGTAPGAAW</sequence>
<name>A0ABP7DUZ6_9ACTN</name>
<feature type="compositionally biased region" description="Gly residues" evidence="1">
    <location>
        <begin position="42"/>
        <end position="52"/>
    </location>
</feature>
<dbReference type="RefSeq" id="WP_345640511.1">
    <property type="nucleotide sequence ID" value="NZ_BAABEP010000002.1"/>
</dbReference>
<protein>
    <submittedName>
        <fullName evidence="2">Uncharacterized protein</fullName>
    </submittedName>
</protein>
<dbReference type="EMBL" id="BAABEP010000002">
    <property type="protein sequence ID" value="GAA3710353.1"/>
    <property type="molecule type" value="Genomic_DNA"/>
</dbReference>
<keyword evidence="3" id="KW-1185">Reference proteome</keyword>
<feature type="compositionally biased region" description="Basic and acidic residues" evidence="1">
    <location>
        <begin position="1"/>
        <end position="10"/>
    </location>
</feature>
<proteinExistence type="predicted"/>
<gene>
    <name evidence="2" type="ORF">GCM10023082_05310</name>
</gene>
<evidence type="ECO:0000313" key="3">
    <source>
        <dbReference type="Proteomes" id="UP001499884"/>
    </source>
</evidence>
<comment type="caution">
    <text evidence="2">The sequence shown here is derived from an EMBL/GenBank/DDBJ whole genome shotgun (WGS) entry which is preliminary data.</text>
</comment>
<organism evidence="2 3">
    <name type="scientific">Streptomyces tremellae</name>
    <dbReference type="NCBI Taxonomy" id="1124239"/>
    <lineage>
        <taxon>Bacteria</taxon>
        <taxon>Bacillati</taxon>
        <taxon>Actinomycetota</taxon>
        <taxon>Actinomycetes</taxon>
        <taxon>Kitasatosporales</taxon>
        <taxon>Streptomycetaceae</taxon>
        <taxon>Streptomyces</taxon>
    </lineage>
</organism>
<dbReference type="Proteomes" id="UP001499884">
    <property type="component" value="Unassembled WGS sequence"/>
</dbReference>
<evidence type="ECO:0000313" key="2">
    <source>
        <dbReference type="EMBL" id="GAA3710353.1"/>
    </source>
</evidence>
<accession>A0ABP7DUZ6</accession>
<reference evidence="3" key="1">
    <citation type="journal article" date="2019" name="Int. J. Syst. Evol. Microbiol.">
        <title>The Global Catalogue of Microorganisms (GCM) 10K type strain sequencing project: providing services to taxonomists for standard genome sequencing and annotation.</title>
        <authorList>
            <consortium name="The Broad Institute Genomics Platform"/>
            <consortium name="The Broad Institute Genome Sequencing Center for Infectious Disease"/>
            <person name="Wu L."/>
            <person name="Ma J."/>
        </authorList>
    </citation>
    <scope>NUCLEOTIDE SEQUENCE [LARGE SCALE GENOMIC DNA]</scope>
    <source>
        <strain evidence="3">JCM 30846</strain>
    </source>
</reference>
<feature type="region of interest" description="Disordered" evidence="1">
    <location>
        <begin position="1"/>
        <end position="52"/>
    </location>
</feature>